<dbReference type="EMBL" id="LN890949">
    <property type="protein sequence ID" value="CUS15221.1"/>
    <property type="molecule type" value="Genomic_DNA"/>
</dbReference>
<dbReference type="Gene3D" id="1.25.40.20">
    <property type="entry name" value="Ankyrin repeat-containing domain"/>
    <property type="match status" value="1"/>
</dbReference>
<feature type="non-terminal residue" evidence="2">
    <location>
        <position position="1"/>
    </location>
</feature>
<proteinExistence type="predicted"/>
<dbReference type="PROSITE" id="PS50088">
    <property type="entry name" value="ANK_REPEAT"/>
    <property type="match status" value="1"/>
</dbReference>
<dbReference type="InterPro" id="IPR036770">
    <property type="entry name" value="Ankyrin_rpt-contain_sf"/>
</dbReference>
<dbReference type="SUPFAM" id="SSF48403">
    <property type="entry name" value="Ankyrin repeat"/>
    <property type="match status" value="1"/>
</dbReference>
<evidence type="ECO:0000313" key="2">
    <source>
        <dbReference type="EMBL" id="CUS15221.1"/>
    </source>
</evidence>
<evidence type="ECO:0000313" key="3">
    <source>
        <dbReference type="Proteomes" id="UP001412239"/>
    </source>
</evidence>
<dbReference type="Proteomes" id="UP001412239">
    <property type="component" value="Unassembled WGS sequence"/>
</dbReference>
<feature type="non-terminal residue" evidence="2">
    <location>
        <position position="41"/>
    </location>
</feature>
<gene>
    <name evidence="2" type="ORF">GSTUAT00000688001</name>
</gene>
<dbReference type="AlphaFoldDB" id="A0A292Q817"/>
<reference evidence="2" key="1">
    <citation type="submission" date="2015-10" db="EMBL/GenBank/DDBJ databases">
        <authorList>
            <person name="Regsiter A."/>
            <person name="william w."/>
        </authorList>
    </citation>
    <scope>NUCLEOTIDE SEQUENCE</scope>
    <source>
        <strain evidence="2">Montdore</strain>
    </source>
</reference>
<name>A0A292Q817_9PEZI</name>
<keyword evidence="3" id="KW-1185">Reference proteome</keyword>
<dbReference type="InterPro" id="IPR002110">
    <property type="entry name" value="Ankyrin_rpt"/>
</dbReference>
<accession>A0A292Q817</accession>
<keyword evidence="1" id="KW-0040">ANK repeat</keyword>
<feature type="repeat" description="ANK" evidence="1">
    <location>
        <begin position="1"/>
        <end position="24"/>
    </location>
</feature>
<evidence type="ECO:0000256" key="1">
    <source>
        <dbReference type="PROSITE-ProRule" id="PRU00023"/>
    </source>
</evidence>
<organism evidence="2 3">
    <name type="scientific">Tuber aestivum</name>
    <name type="common">summer truffle</name>
    <dbReference type="NCBI Taxonomy" id="59557"/>
    <lineage>
        <taxon>Eukaryota</taxon>
        <taxon>Fungi</taxon>
        <taxon>Dikarya</taxon>
        <taxon>Ascomycota</taxon>
        <taxon>Pezizomycotina</taxon>
        <taxon>Pezizomycetes</taxon>
        <taxon>Pezizales</taxon>
        <taxon>Tuberaceae</taxon>
        <taxon>Tuber</taxon>
    </lineage>
</organism>
<sequence length="41" mass="4377">AYQGSESVVQLLLERGAEVNAKGGHCGNALRAAKFFNRQSV</sequence>
<protein>
    <submittedName>
        <fullName evidence="2">Uncharacterized protein</fullName>
    </submittedName>
</protein>